<accession>A0A3D9SUX1</accession>
<feature type="domain" description="Nephrocystin 3-like N-terminal" evidence="2">
    <location>
        <begin position="69"/>
        <end position="183"/>
    </location>
</feature>
<dbReference type="Proteomes" id="UP000256661">
    <property type="component" value="Unassembled WGS sequence"/>
</dbReference>
<sequence length="1161" mass="123099">MTGRSWWGRVRRSGDAAGGDGAIVNTGIQNNFYGTPGPGPARSAYARQVEQIFSGELKDRRAELEELADFCTRSQGPAYAWWQAPAWAGKSALMASFVQNPPAGVRVVSFFITARLAGQSDRAAFLAALLEQLAELTGQALPDVLTESNRQQWFLQLLDEAASECAAAGCRLALVVDGLDEDRGVRRGADAHSIAALLPGRPPDGVRVVVSGRPNPPVPADVPDWHPLRDPAIIRPLRPSDRAVAFRAAAERELSDLLDGGGLGRDLLGLLVTAGGGLSGRDLAELTEEPVGEVERVLHGVTGRSFTGRDPQWTDGEGGELLVLAHEELVQGVLRSLRPAETRAWRERVHAWADHYRDAGWPQGTPEYLLRGYLQLLHKDGDLPRMRRLVTDRERLDRMLDVSKGDGAAMADLVTVQEYIRDRPDPDLSAALHVGLARQRLARRNSNLPPGLPAAWVLLGNVNRALALAGSITAPARRTTALCSVAEALMKIGQDERAVEVAVEAESVARSINEPYYRANVPREVVDALVTVREPARAESVARSITELDYQAVALCGVVPALVAAGRTERAAEVAAETEAVARSLADPHVLGKVAIAWAGAGRAERAAEVAVEAESIARAIPDPRSRADALSDVAIALSKAGRVERAAEVAVEAEAVARSVADAVNQGHALVEVVRALTRLGDSERAEVVARSVPDLHGRSSALREVVTALAAAGELERAVDVAAEAEAVGRSVPDTLDRPFVLRAVVPALVTVREPARAESVARSITDPRHRAAALGDLVRGLVEAGQVERAVEIAAEAEVVARTDADPHDRTDTLRPVVAALVEVGEVERAVDVIAEAESGVCSITHPGRRAYALEEVVNALVRVGDVERAEVVARSIADLQARASALCRVVHALVEAGSGERAVEVVAEAEAVARSIDGRYHRAHALVRVADALVKAGCGERAVEVVAEAEAVARSVEDPYLHDGALGGVANALAGVEELGRAEAIARSLEEPSARASALSHTANTLAKAGQVERATEVVAEAETLARSLDNPYSRSYALAEVVEALVGVGDLERAEAVARSIPHSPDRVGALSDVVNALVKAGRIERAEAITRSTVDSPMAAFTLRPVIDGIDPLRAKHLVASVLLNAPATALLPSVAMLSPDAVVEAIEYVRDLDR</sequence>
<organism evidence="3 4">
    <name type="scientific">Thermomonospora umbrina</name>
    <dbReference type="NCBI Taxonomy" id="111806"/>
    <lineage>
        <taxon>Bacteria</taxon>
        <taxon>Bacillati</taxon>
        <taxon>Actinomycetota</taxon>
        <taxon>Actinomycetes</taxon>
        <taxon>Streptosporangiales</taxon>
        <taxon>Thermomonosporaceae</taxon>
        <taxon>Thermomonospora</taxon>
    </lineage>
</organism>
<protein>
    <recommendedName>
        <fullName evidence="2">Nephrocystin 3-like N-terminal domain-containing protein</fullName>
    </recommendedName>
</protein>
<keyword evidence="4" id="KW-1185">Reference proteome</keyword>
<dbReference type="Pfam" id="PF24883">
    <property type="entry name" value="NPHP3_N"/>
    <property type="match status" value="1"/>
</dbReference>
<dbReference type="GO" id="GO:0007005">
    <property type="term" value="P:mitochondrion organization"/>
    <property type="evidence" value="ECO:0007669"/>
    <property type="project" value="TreeGrafter"/>
</dbReference>
<dbReference type="InterPro" id="IPR011990">
    <property type="entry name" value="TPR-like_helical_dom_sf"/>
</dbReference>
<comment type="caution">
    <text evidence="3">The sequence shown here is derived from an EMBL/GenBank/DDBJ whole genome shotgun (WGS) entry which is preliminary data.</text>
</comment>
<dbReference type="GO" id="GO:0003729">
    <property type="term" value="F:mRNA binding"/>
    <property type="evidence" value="ECO:0007669"/>
    <property type="project" value="TreeGrafter"/>
</dbReference>
<dbReference type="AlphaFoldDB" id="A0A3D9SUX1"/>
<dbReference type="GO" id="GO:0006396">
    <property type="term" value="P:RNA processing"/>
    <property type="evidence" value="ECO:0007669"/>
    <property type="project" value="TreeGrafter"/>
</dbReference>
<dbReference type="PANTHER" id="PTHR47934:SF6">
    <property type="entry name" value="MITOCHONDRIAL GROUP I INTRON SPLICING FACTOR CCM1-RELATED"/>
    <property type="match status" value="1"/>
</dbReference>
<reference evidence="3 4" key="1">
    <citation type="submission" date="2018-08" db="EMBL/GenBank/DDBJ databases">
        <title>Sequencing the genomes of 1000 actinobacteria strains.</title>
        <authorList>
            <person name="Klenk H.-P."/>
        </authorList>
    </citation>
    <scope>NUCLEOTIDE SEQUENCE [LARGE SCALE GENOMIC DNA]</scope>
    <source>
        <strain evidence="3 4">DSM 43927</strain>
    </source>
</reference>
<dbReference type="InterPro" id="IPR051114">
    <property type="entry name" value="Mito_RNA_Proc_CCM1"/>
</dbReference>
<evidence type="ECO:0000256" key="1">
    <source>
        <dbReference type="ARBA" id="ARBA00022737"/>
    </source>
</evidence>
<dbReference type="PANTHER" id="PTHR47934">
    <property type="entry name" value="PENTATRICOPEPTIDE REPEAT-CONTAINING PROTEIN PET309, MITOCHONDRIAL"/>
    <property type="match status" value="1"/>
</dbReference>
<dbReference type="SUPFAM" id="SSF48452">
    <property type="entry name" value="TPR-like"/>
    <property type="match status" value="3"/>
</dbReference>
<dbReference type="InterPro" id="IPR056884">
    <property type="entry name" value="NPHP3-like_N"/>
</dbReference>
<evidence type="ECO:0000259" key="2">
    <source>
        <dbReference type="Pfam" id="PF24883"/>
    </source>
</evidence>
<gene>
    <name evidence="3" type="ORF">DFJ69_2256</name>
</gene>
<keyword evidence="1" id="KW-0677">Repeat</keyword>
<name>A0A3D9SUX1_9ACTN</name>
<dbReference type="OrthoDB" id="3261206at2"/>
<dbReference type="RefSeq" id="WP_116022396.1">
    <property type="nucleotide sequence ID" value="NZ_QTTT01000001.1"/>
</dbReference>
<dbReference type="Gene3D" id="1.25.40.10">
    <property type="entry name" value="Tetratricopeptide repeat domain"/>
    <property type="match status" value="5"/>
</dbReference>
<evidence type="ECO:0000313" key="3">
    <source>
        <dbReference type="EMBL" id="REE96805.1"/>
    </source>
</evidence>
<dbReference type="EMBL" id="QTTT01000001">
    <property type="protein sequence ID" value="REE96805.1"/>
    <property type="molecule type" value="Genomic_DNA"/>
</dbReference>
<evidence type="ECO:0000313" key="4">
    <source>
        <dbReference type="Proteomes" id="UP000256661"/>
    </source>
</evidence>
<proteinExistence type="predicted"/>